<keyword evidence="3 7" id="KW-0472">Membrane</keyword>
<dbReference type="RefSeq" id="WP_131017396.1">
    <property type="nucleotide sequence ID" value="NZ_SIRE01000027.1"/>
</dbReference>
<dbReference type="PANTHER" id="PTHR32089">
    <property type="entry name" value="METHYL-ACCEPTING CHEMOTAXIS PROTEIN MCPB"/>
    <property type="match status" value="1"/>
</dbReference>
<sequence>MTWYRNLRLSIKLIGIVCLILVIIFTTMIGFNLNQLRTVSLSKGMLEANEAGNAFSTQFEDNLVNTQSMLQTMSTVLLDARNKKRLSREDVTRILGDLLDKHPDYIGIYTAWEPNAFDNNDKANAKLHAYDDDSGRFVPYIARNGDKKTIEPLKDYELSGAGNYYQLPKKSKKLVLMEPYTYQVGDKKVLMTSLVLPILDESGNFVGIVGVDFPIDSLQKKAAETKPNGGYMTIVSSVGNYIANGNSPESVGKSYIDTPEKQRVWEELRGGKLQNFSINSSGDSVLRTFLPIQLSGSDQTWYVETVIPEQNVLSTYRDNMLVSVSIAIFSLLLLAALLIVIIRYMVVRNIQRTVETLGRLAGGDFTFTLPVRGKDEFGQMARHFNETITKLRTMLQMVTDMAMSVGATSQQLTASAEQTSKAAETITQSIQETAIGAEASHNHLEESAKTMSDLSAGVQRIAESSYAVSESAEEVTKQTEQGNAALQEAIGQMGVVSETVRQSEQAMLQLERRSEEIEGIVSLITTISTQTNLLALNAAIEAARVGEHGKGFAVVATEVRKLAEQTKTAAEQVSELIGEIRQDTKSAAAAMAQGSVEVGKGVVTVEDSGKLFASILTEIQSVNIQIQEVSAAAEQMSAGTQQIAATVEQLSELSSGTSASSQNVAAASEEQLASMEEISSSSSALSAMVQELLDRLSQFKL</sequence>
<evidence type="ECO:0000256" key="5">
    <source>
        <dbReference type="ARBA" id="ARBA00029447"/>
    </source>
</evidence>
<organism evidence="10 11">
    <name type="scientific">Paenibacillus thalictri</name>
    <dbReference type="NCBI Taxonomy" id="2527873"/>
    <lineage>
        <taxon>Bacteria</taxon>
        <taxon>Bacillati</taxon>
        <taxon>Bacillota</taxon>
        <taxon>Bacilli</taxon>
        <taxon>Bacillales</taxon>
        <taxon>Paenibacillaceae</taxon>
        <taxon>Paenibacillus</taxon>
    </lineage>
</organism>
<dbReference type="AlphaFoldDB" id="A0A4Q9DGE4"/>
<dbReference type="SMART" id="SM00304">
    <property type="entry name" value="HAMP"/>
    <property type="match status" value="1"/>
</dbReference>
<evidence type="ECO:0000256" key="4">
    <source>
        <dbReference type="ARBA" id="ARBA00023224"/>
    </source>
</evidence>
<feature type="transmembrane region" description="Helical" evidence="7">
    <location>
        <begin position="12"/>
        <end position="33"/>
    </location>
</feature>
<evidence type="ECO:0000313" key="11">
    <source>
        <dbReference type="Proteomes" id="UP000293142"/>
    </source>
</evidence>
<evidence type="ECO:0000256" key="3">
    <source>
        <dbReference type="ARBA" id="ARBA00023136"/>
    </source>
</evidence>
<comment type="caution">
    <text evidence="10">The sequence shown here is derived from an EMBL/GenBank/DDBJ whole genome shotgun (WGS) entry which is preliminary data.</text>
</comment>
<dbReference type="GO" id="GO:0005886">
    <property type="term" value="C:plasma membrane"/>
    <property type="evidence" value="ECO:0007669"/>
    <property type="project" value="UniProtKB-SubCell"/>
</dbReference>
<dbReference type="GO" id="GO:0007165">
    <property type="term" value="P:signal transduction"/>
    <property type="evidence" value="ECO:0007669"/>
    <property type="project" value="UniProtKB-KW"/>
</dbReference>
<evidence type="ECO:0000259" key="8">
    <source>
        <dbReference type="PROSITE" id="PS50111"/>
    </source>
</evidence>
<feature type="domain" description="Methyl-accepting transducer" evidence="8">
    <location>
        <begin position="415"/>
        <end position="651"/>
    </location>
</feature>
<dbReference type="InterPro" id="IPR003660">
    <property type="entry name" value="HAMP_dom"/>
</dbReference>
<protein>
    <submittedName>
        <fullName evidence="10">Methyl-accepting chemotaxis protein</fullName>
    </submittedName>
</protein>
<evidence type="ECO:0000256" key="6">
    <source>
        <dbReference type="PROSITE-ProRule" id="PRU00284"/>
    </source>
</evidence>
<dbReference type="OrthoDB" id="9760371at2"/>
<evidence type="ECO:0000256" key="1">
    <source>
        <dbReference type="ARBA" id="ARBA00004236"/>
    </source>
</evidence>
<dbReference type="Pfam" id="PF00015">
    <property type="entry name" value="MCPsignal"/>
    <property type="match status" value="1"/>
</dbReference>
<dbReference type="CDD" id="cd11386">
    <property type="entry name" value="MCP_signal"/>
    <property type="match status" value="1"/>
</dbReference>
<dbReference type="Pfam" id="PF22673">
    <property type="entry name" value="MCP-like_PDC_1"/>
    <property type="match status" value="1"/>
</dbReference>
<keyword evidence="7" id="KW-0812">Transmembrane</keyword>
<dbReference type="SUPFAM" id="SSF58104">
    <property type="entry name" value="Methyl-accepting chemotaxis protein (MCP) signaling domain"/>
    <property type="match status" value="1"/>
</dbReference>
<gene>
    <name evidence="10" type="ORF">EYB31_31075</name>
</gene>
<keyword evidence="7" id="KW-1133">Transmembrane helix</keyword>
<evidence type="ECO:0000256" key="2">
    <source>
        <dbReference type="ARBA" id="ARBA00022475"/>
    </source>
</evidence>
<dbReference type="CDD" id="cd12913">
    <property type="entry name" value="PDC1_MCP_like"/>
    <property type="match status" value="1"/>
</dbReference>
<dbReference type="InterPro" id="IPR004089">
    <property type="entry name" value="MCPsignal_dom"/>
</dbReference>
<evidence type="ECO:0000259" key="9">
    <source>
        <dbReference type="PROSITE" id="PS50885"/>
    </source>
</evidence>
<comment type="subcellular location">
    <subcellularLocation>
        <location evidence="1">Cell membrane</location>
    </subcellularLocation>
</comment>
<keyword evidence="4 6" id="KW-0807">Transducer</keyword>
<evidence type="ECO:0000256" key="7">
    <source>
        <dbReference type="SAM" id="Phobius"/>
    </source>
</evidence>
<dbReference type="SMART" id="SM00283">
    <property type="entry name" value="MA"/>
    <property type="match status" value="1"/>
</dbReference>
<dbReference type="Gene3D" id="1.10.287.950">
    <property type="entry name" value="Methyl-accepting chemotaxis protein"/>
    <property type="match status" value="1"/>
</dbReference>
<dbReference type="PROSITE" id="PS50111">
    <property type="entry name" value="CHEMOTAXIS_TRANSDUC_2"/>
    <property type="match status" value="1"/>
</dbReference>
<dbReference type="Gene3D" id="3.30.450.20">
    <property type="entry name" value="PAS domain"/>
    <property type="match status" value="2"/>
</dbReference>
<keyword evidence="2" id="KW-1003">Cell membrane</keyword>
<name>A0A4Q9DGE4_9BACL</name>
<reference evidence="10 11" key="1">
    <citation type="submission" date="2019-02" db="EMBL/GenBank/DDBJ databases">
        <title>Paenibacillus sp. nov., isolated from surface-sterilized tissue of Thalictrum simplex L.</title>
        <authorList>
            <person name="Tuo L."/>
        </authorList>
    </citation>
    <scope>NUCLEOTIDE SEQUENCE [LARGE SCALE GENOMIC DNA]</scope>
    <source>
        <strain evidence="10 11">N2SHLJ1</strain>
    </source>
</reference>
<dbReference type="PANTHER" id="PTHR32089:SF112">
    <property type="entry name" value="LYSOZYME-LIKE PROTEIN-RELATED"/>
    <property type="match status" value="1"/>
</dbReference>
<keyword evidence="11" id="KW-1185">Reference proteome</keyword>
<dbReference type="Pfam" id="PF00672">
    <property type="entry name" value="HAMP"/>
    <property type="match status" value="1"/>
</dbReference>
<comment type="similarity">
    <text evidence="5">Belongs to the methyl-accepting chemotaxis (MCP) protein family.</text>
</comment>
<dbReference type="EMBL" id="SIRE01000027">
    <property type="protein sequence ID" value="TBL71217.1"/>
    <property type="molecule type" value="Genomic_DNA"/>
</dbReference>
<dbReference type="Gene3D" id="6.10.340.10">
    <property type="match status" value="1"/>
</dbReference>
<feature type="transmembrane region" description="Helical" evidence="7">
    <location>
        <begin position="320"/>
        <end position="342"/>
    </location>
</feature>
<accession>A0A4Q9DGE4</accession>
<feature type="domain" description="HAMP" evidence="9">
    <location>
        <begin position="344"/>
        <end position="396"/>
    </location>
</feature>
<proteinExistence type="inferred from homology"/>
<evidence type="ECO:0000313" key="10">
    <source>
        <dbReference type="EMBL" id="TBL71217.1"/>
    </source>
</evidence>
<dbReference type="CDD" id="cd06225">
    <property type="entry name" value="HAMP"/>
    <property type="match status" value="1"/>
</dbReference>
<dbReference type="PROSITE" id="PS50885">
    <property type="entry name" value="HAMP"/>
    <property type="match status" value="1"/>
</dbReference>
<dbReference type="Proteomes" id="UP000293142">
    <property type="component" value="Unassembled WGS sequence"/>
</dbReference>